<sequence>MDGIVNSNFEKYFIWSFSENIRKFLLDLKALTETRKEMQEKGLLTPFQLQDKLSMEEHMKNEIQNCMRRAQVKIDEKKKEEEKMIGQITYRLERKIREMDKLKEEEEYRQQVEERYEARMKKEKEAMEMQSLAEIWSKEESGHKEEGTISEKKETTSSKNKKNGKKNKKGKSEESGSSGSEEVNELKIEELSL</sequence>
<evidence type="ECO:0000313" key="3">
    <source>
        <dbReference type="EMBL" id="EFO93929.1"/>
    </source>
</evidence>
<gene>
    <name evidence="3" type="ORF">CRE_12483</name>
</gene>
<dbReference type="HOGENOM" id="CLU_121594_0_0_1"/>
<evidence type="ECO:0000256" key="2">
    <source>
        <dbReference type="SAM" id="MobiDB-lite"/>
    </source>
</evidence>
<feature type="coiled-coil region" evidence="1">
    <location>
        <begin position="21"/>
        <end position="105"/>
    </location>
</feature>
<dbReference type="AlphaFoldDB" id="E3M752"/>
<feature type="compositionally biased region" description="Basic and acidic residues" evidence="2">
    <location>
        <begin position="184"/>
        <end position="193"/>
    </location>
</feature>
<keyword evidence="1" id="KW-0175">Coiled coil</keyword>
<feature type="region of interest" description="Disordered" evidence="2">
    <location>
        <begin position="131"/>
        <end position="193"/>
    </location>
</feature>
<name>E3M752_CAERE</name>
<dbReference type="InParanoid" id="E3M752"/>
<keyword evidence="4" id="KW-1185">Reference proteome</keyword>
<proteinExistence type="predicted"/>
<organism evidence="4">
    <name type="scientific">Caenorhabditis remanei</name>
    <name type="common">Caenorhabditis vulgaris</name>
    <dbReference type="NCBI Taxonomy" id="31234"/>
    <lineage>
        <taxon>Eukaryota</taxon>
        <taxon>Metazoa</taxon>
        <taxon>Ecdysozoa</taxon>
        <taxon>Nematoda</taxon>
        <taxon>Chromadorea</taxon>
        <taxon>Rhabditida</taxon>
        <taxon>Rhabditina</taxon>
        <taxon>Rhabditomorpha</taxon>
        <taxon>Rhabditoidea</taxon>
        <taxon>Rhabditidae</taxon>
        <taxon>Peloderinae</taxon>
        <taxon>Caenorhabditis</taxon>
    </lineage>
</organism>
<dbReference type="Proteomes" id="UP000008281">
    <property type="component" value="Unassembled WGS sequence"/>
</dbReference>
<dbReference type="OMA" id="NKEGAND"/>
<protein>
    <submittedName>
        <fullName evidence="3">Uncharacterized protein</fullName>
    </submittedName>
</protein>
<evidence type="ECO:0000256" key="1">
    <source>
        <dbReference type="SAM" id="Coils"/>
    </source>
</evidence>
<dbReference type="eggNOG" id="KOG1724">
    <property type="taxonomic scope" value="Eukaryota"/>
</dbReference>
<feature type="compositionally biased region" description="Basic residues" evidence="2">
    <location>
        <begin position="159"/>
        <end position="169"/>
    </location>
</feature>
<evidence type="ECO:0000313" key="4">
    <source>
        <dbReference type="Proteomes" id="UP000008281"/>
    </source>
</evidence>
<reference evidence="3" key="1">
    <citation type="submission" date="2007-07" db="EMBL/GenBank/DDBJ databases">
        <title>PCAP assembly of the Caenorhabditis remanei genome.</title>
        <authorList>
            <consortium name="The Caenorhabditis remanei Sequencing Consortium"/>
            <person name="Wilson R.K."/>
        </authorList>
    </citation>
    <scope>NUCLEOTIDE SEQUENCE [LARGE SCALE GENOMIC DNA]</scope>
    <source>
        <strain evidence="3">PB4641</strain>
    </source>
</reference>
<feature type="compositionally biased region" description="Basic and acidic residues" evidence="2">
    <location>
        <begin position="136"/>
        <end position="156"/>
    </location>
</feature>
<dbReference type="EMBL" id="DS268427">
    <property type="protein sequence ID" value="EFO93929.1"/>
    <property type="molecule type" value="Genomic_DNA"/>
</dbReference>
<dbReference type="OrthoDB" id="5875685at2759"/>
<dbReference type="STRING" id="31234.E3M752"/>
<accession>E3M752</accession>